<evidence type="ECO:0000313" key="2">
    <source>
        <dbReference type="Proteomes" id="UP000178613"/>
    </source>
</evidence>
<dbReference type="EMBL" id="MHUB01000021">
    <property type="protein sequence ID" value="OHA70655.1"/>
    <property type="molecule type" value="Genomic_DNA"/>
</dbReference>
<sequence length="488" mass="57352">MKWCIIVSEAPFLMEFLGKLTSRLLKQGDECVLLLQSKFAEYDKLRHFPAKAHWVSKADWLLEHYDPSRRDYENISWRPLYANFDRLENWPWGYEPSRRRLAQDEQFFEHVFTEECPDAILFEPPTGTGAEIAYALSVRYGIPYLGITDARIAGRLEIKDSEYTDRRFCETFERLRLQDISQEELRFARRFIRYFLGDKQLSLYYGNTGTVKIRFTPFGYIRHYVNRLREIGRPLLRYFWERPRFKDVDFESENRFRTAFRAPGNLIVRQLRIVFQKDFYQRANRSDEFYLFPLHVQPEASTSVQAMEYSDQAATIRNVAFQLPFPCKLYVKENANAVGSKADSFYQKIQNIPNTVLIVPYESIEELIGNCHGVITLTGTAGMEAAMRGKPAYALGNVFYEYHPLCRNPRNMDELRLYILRDRKRGVARENLADENIRFVVSYLRNTIPGDIGSAIEQRDKNNYGQIARDLRKLAAVRKRSMRKKPAG</sequence>
<gene>
    <name evidence="1" type="ORF">A3D64_01410</name>
</gene>
<name>A0A1G2RCS6_9BACT</name>
<accession>A0A1G2RCS6</accession>
<dbReference type="GO" id="GO:0015774">
    <property type="term" value="P:polysaccharide transport"/>
    <property type="evidence" value="ECO:0007669"/>
    <property type="project" value="InterPro"/>
</dbReference>
<dbReference type="Proteomes" id="UP000178613">
    <property type="component" value="Unassembled WGS sequence"/>
</dbReference>
<dbReference type="AlphaFoldDB" id="A0A1G2RCS6"/>
<proteinExistence type="predicted"/>
<dbReference type="Pfam" id="PF05159">
    <property type="entry name" value="Capsule_synth"/>
    <property type="match status" value="1"/>
</dbReference>
<protein>
    <submittedName>
        <fullName evidence="1">Uncharacterized protein</fullName>
    </submittedName>
</protein>
<organism evidence="1 2">
    <name type="scientific">Candidatus Wildermuthbacteria bacterium RIFCSPHIGHO2_02_FULL_49_9</name>
    <dbReference type="NCBI Taxonomy" id="1802456"/>
    <lineage>
        <taxon>Bacteria</taxon>
        <taxon>Candidatus Wildermuthiibacteriota</taxon>
    </lineage>
</organism>
<dbReference type="GO" id="GO:0000271">
    <property type="term" value="P:polysaccharide biosynthetic process"/>
    <property type="evidence" value="ECO:0007669"/>
    <property type="project" value="InterPro"/>
</dbReference>
<dbReference type="InterPro" id="IPR007833">
    <property type="entry name" value="Capsule_polysaccharide_synth"/>
</dbReference>
<comment type="caution">
    <text evidence="1">The sequence shown here is derived from an EMBL/GenBank/DDBJ whole genome shotgun (WGS) entry which is preliminary data.</text>
</comment>
<evidence type="ECO:0000313" key="1">
    <source>
        <dbReference type="EMBL" id="OHA70655.1"/>
    </source>
</evidence>
<reference evidence="1 2" key="1">
    <citation type="journal article" date="2016" name="Nat. Commun.">
        <title>Thousands of microbial genomes shed light on interconnected biogeochemical processes in an aquifer system.</title>
        <authorList>
            <person name="Anantharaman K."/>
            <person name="Brown C.T."/>
            <person name="Hug L.A."/>
            <person name="Sharon I."/>
            <person name="Castelle C.J."/>
            <person name="Probst A.J."/>
            <person name="Thomas B.C."/>
            <person name="Singh A."/>
            <person name="Wilkins M.J."/>
            <person name="Karaoz U."/>
            <person name="Brodie E.L."/>
            <person name="Williams K.H."/>
            <person name="Hubbard S.S."/>
            <person name="Banfield J.F."/>
        </authorList>
    </citation>
    <scope>NUCLEOTIDE SEQUENCE [LARGE SCALE GENOMIC DNA]</scope>
</reference>